<dbReference type="NCBIfam" id="TIGR00534">
    <property type="entry name" value="OpcA"/>
    <property type="match status" value="1"/>
</dbReference>
<dbReference type="EMBL" id="JBICBM010000006">
    <property type="protein sequence ID" value="MFF9882768.1"/>
    <property type="molecule type" value="Genomic_DNA"/>
</dbReference>
<sequence>MKIDLTDTTAGEINKALVRGRRAIGTPAVGMVLTLVIVTDEENAYDALKAANDASREHPSRTLVVIKRVSRGPRDRTSSRLDAEVRVGADAGTGETVVLRLYGEVVEHADSVVLPLLLPDAPVVVWWPVNAPLDPAKDPLGALAQRRVTDSYTAEQPVRELAARAAAYTPGDTDLSWTRITPWRSMLAAALDQVACEVRAVEVEGEEFNPSCELLAMWLADRLDVPVRRSPSAGPGLTAVRLDTSRGPITLDRADGSLATLAIEGQPARAVALKRRDTAELIAEELRRLDPDDTYASALRYGVERLSTVPQQSGEAPAEPAAAEAAEPVTEPAAATEATEPVAEPEPVQEAAKAPAKKAAAKSAKKAPARKAAAK</sequence>
<organism evidence="4 5">
    <name type="scientific">Streptomyces eurythermus</name>
    <dbReference type="NCBI Taxonomy" id="42237"/>
    <lineage>
        <taxon>Bacteria</taxon>
        <taxon>Bacillati</taxon>
        <taxon>Actinomycetota</taxon>
        <taxon>Actinomycetes</taxon>
        <taxon>Kitasatosporales</taxon>
        <taxon>Streptomycetaceae</taxon>
        <taxon>Streptomyces</taxon>
    </lineage>
</organism>
<name>A0ABW6YV83_9ACTN</name>
<dbReference type="InterPro" id="IPR046802">
    <property type="entry name" value="OpcA_G6PD_C"/>
</dbReference>
<evidence type="ECO:0000313" key="5">
    <source>
        <dbReference type="Proteomes" id="UP001603418"/>
    </source>
</evidence>
<dbReference type="RefSeq" id="WP_030792262.1">
    <property type="nucleotide sequence ID" value="NZ_JBFACJ010000007.1"/>
</dbReference>
<dbReference type="PANTHER" id="PTHR38658:SF1">
    <property type="entry name" value="OXPP CYCLE PROTEIN OPCA-RELATED"/>
    <property type="match status" value="1"/>
</dbReference>
<feature type="domain" description="Glucose-6-phosphate dehydrogenase assembly protein OpcA C-terminal" evidence="3">
    <location>
        <begin position="170"/>
        <end position="299"/>
    </location>
</feature>
<comment type="caution">
    <text evidence="4">The sequence shown here is derived from an EMBL/GenBank/DDBJ whole genome shotgun (WGS) entry which is preliminary data.</text>
</comment>
<feature type="compositionally biased region" description="Low complexity" evidence="1">
    <location>
        <begin position="315"/>
        <end position="354"/>
    </location>
</feature>
<proteinExistence type="predicted"/>
<reference evidence="4 5" key="1">
    <citation type="submission" date="2024-10" db="EMBL/GenBank/DDBJ databases">
        <title>The Natural Products Discovery Center: Release of the First 8490 Sequenced Strains for Exploring Actinobacteria Biosynthetic Diversity.</title>
        <authorList>
            <person name="Kalkreuter E."/>
            <person name="Kautsar S.A."/>
            <person name="Yang D."/>
            <person name="Bader C.D."/>
            <person name="Teijaro C.N."/>
            <person name="Fluegel L."/>
            <person name="Davis C.M."/>
            <person name="Simpson J.R."/>
            <person name="Lauterbach L."/>
            <person name="Steele A.D."/>
            <person name="Gui C."/>
            <person name="Meng S."/>
            <person name="Li G."/>
            <person name="Viehrig K."/>
            <person name="Ye F."/>
            <person name="Su P."/>
            <person name="Kiefer A.F."/>
            <person name="Nichols A."/>
            <person name="Cepeda A.J."/>
            <person name="Yan W."/>
            <person name="Fan B."/>
            <person name="Jiang Y."/>
            <person name="Adhikari A."/>
            <person name="Zheng C.-J."/>
            <person name="Schuster L."/>
            <person name="Cowan T.M."/>
            <person name="Smanski M.J."/>
            <person name="Chevrette M.G."/>
            <person name="De Carvalho L.P.S."/>
            <person name="Shen B."/>
        </authorList>
    </citation>
    <scope>NUCLEOTIDE SEQUENCE [LARGE SCALE GENOMIC DNA]</scope>
    <source>
        <strain evidence="4 5">NPDC013366</strain>
    </source>
</reference>
<feature type="region of interest" description="Disordered" evidence="1">
    <location>
        <begin position="308"/>
        <end position="375"/>
    </location>
</feature>
<dbReference type="InterPro" id="IPR004555">
    <property type="entry name" value="G6PDH_assembly_OpcA"/>
</dbReference>
<feature type="domain" description="Glucose-6-phosphate dehydrogenase assembly protein OpcA N-terminal" evidence="2">
    <location>
        <begin position="51"/>
        <end position="165"/>
    </location>
</feature>
<evidence type="ECO:0000259" key="2">
    <source>
        <dbReference type="Pfam" id="PF10128"/>
    </source>
</evidence>
<dbReference type="Pfam" id="PF20171">
    <property type="entry name" value="OpcA_G6PD_C"/>
    <property type="match status" value="1"/>
</dbReference>
<keyword evidence="5" id="KW-1185">Reference proteome</keyword>
<evidence type="ECO:0000313" key="4">
    <source>
        <dbReference type="EMBL" id="MFF9882768.1"/>
    </source>
</evidence>
<accession>A0ABW6YV83</accession>
<dbReference type="Proteomes" id="UP001603418">
    <property type="component" value="Unassembled WGS sequence"/>
</dbReference>
<feature type="compositionally biased region" description="Basic residues" evidence="1">
    <location>
        <begin position="355"/>
        <end position="375"/>
    </location>
</feature>
<evidence type="ECO:0000259" key="3">
    <source>
        <dbReference type="Pfam" id="PF20171"/>
    </source>
</evidence>
<dbReference type="InterPro" id="IPR046801">
    <property type="entry name" value="OpcA_G6PD_N"/>
</dbReference>
<dbReference type="PANTHER" id="PTHR38658">
    <property type="entry name" value="OXPP CYCLE PROTEIN OPCA-RELATED"/>
    <property type="match status" value="1"/>
</dbReference>
<gene>
    <name evidence="4" type="primary">opcA</name>
    <name evidence="4" type="ORF">ACF1HC_14375</name>
</gene>
<dbReference type="Pfam" id="PF10128">
    <property type="entry name" value="OpcA_G6PD_assem"/>
    <property type="match status" value="1"/>
</dbReference>
<protein>
    <submittedName>
        <fullName evidence="4">Glucose-6-phosphate dehydrogenase assembly protein OpcA</fullName>
    </submittedName>
</protein>
<evidence type="ECO:0000256" key="1">
    <source>
        <dbReference type="SAM" id="MobiDB-lite"/>
    </source>
</evidence>